<keyword evidence="2" id="KW-1185">Reference proteome</keyword>
<gene>
    <name evidence="1" type="ORF">BT96DRAFT_991430</name>
</gene>
<dbReference type="EMBL" id="ML769438">
    <property type="protein sequence ID" value="KAE9402084.1"/>
    <property type="molecule type" value="Genomic_DNA"/>
</dbReference>
<accession>A0A6A4HZA7</accession>
<evidence type="ECO:0000313" key="2">
    <source>
        <dbReference type="Proteomes" id="UP000799118"/>
    </source>
</evidence>
<evidence type="ECO:0000313" key="1">
    <source>
        <dbReference type="EMBL" id="KAE9402084.1"/>
    </source>
</evidence>
<dbReference type="Proteomes" id="UP000799118">
    <property type="component" value="Unassembled WGS sequence"/>
</dbReference>
<sequence length="240" mass="27087">MIAPIVDATGDDMGSRLSPDVIQAMLWDYILQGQNSWAVKLPRLHESGDRLETMTEAAFQKQQYEQGRSHAKLEHRLVGTNDLLTECSITTLEWRKWTMVGGLLKALNIEGQSSEDTDSSDKRDPLSTQPATLHVKVPNFRCCIIGKLMADLDKRIDELRILQACQVKKHHVPRPSHICVRTNKVSKCTVLSGLPQSLYHRRYLNGLMQSTLAVVKPEDQIVPHFPEFANQVESDSMDEA</sequence>
<name>A0A6A4HZA7_9AGAR</name>
<protein>
    <submittedName>
        <fullName evidence="1">Uncharacterized protein</fullName>
    </submittedName>
</protein>
<dbReference type="AlphaFoldDB" id="A0A6A4HZA7"/>
<reference evidence="1" key="1">
    <citation type="journal article" date="2019" name="Environ. Microbiol.">
        <title>Fungal ecological strategies reflected in gene transcription - a case study of two litter decomposers.</title>
        <authorList>
            <person name="Barbi F."/>
            <person name="Kohler A."/>
            <person name="Barry K."/>
            <person name="Baskaran P."/>
            <person name="Daum C."/>
            <person name="Fauchery L."/>
            <person name="Ihrmark K."/>
            <person name="Kuo A."/>
            <person name="LaButti K."/>
            <person name="Lipzen A."/>
            <person name="Morin E."/>
            <person name="Grigoriev I.V."/>
            <person name="Henrissat B."/>
            <person name="Lindahl B."/>
            <person name="Martin F."/>
        </authorList>
    </citation>
    <scope>NUCLEOTIDE SEQUENCE</scope>
    <source>
        <strain evidence="1">JB14</strain>
    </source>
</reference>
<organism evidence="1 2">
    <name type="scientific">Gymnopus androsaceus JB14</name>
    <dbReference type="NCBI Taxonomy" id="1447944"/>
    <lineage>
        <taxon>Eukaryota</taxon>
        <taxon>Fungi</taxon>
        <taxon>Dikarya</taxon>
        <taxon>Basidiomycota</taxon>
        <taxon>Agaricomycotina</taxon>
        <taxon>Agaricomycetes</taxon>
        <taxon>Agaricomycetidae</taxon>
        <taxon>Agaricales</taxon>
        <taxon>Marasmiineae</taxon>
        <taxon>Omphalotaceae</taxon>
        <taxon>Gymnopus</taxon>
    </lineage>
</organism>
<proteinExistence type="predicted"/>
<dbReference type="OrthoDB" id="3027884at2759"/>